<name>E0RWW5_BUTPB</name>
<protein>
    <submittedName>
        <fullName evidence="4">Amidase</fullName>
    </submittedName>
</protein>
<dbReference type="SUPFAM" id="SSF52499">
    <property type="entry name" value="Isochorismatase-like hydrolases"/>
    <property type="match status" value="1"/>
</dbReference>
<dbReference type="PANTHER" id="PTHR43540">
    <property type="entry name" value="PEROXYUREIDOACRYLATE/UREIDOACRYLATE AMIDOHYDROLASE-RELATED"/>
    <property type="match status" value="1"/>
</dbReference>
<feature type="domain" description="Isochorismatase-like" evidence="3">
    <location>
        <begin position="4"/>
        <end position="173"/>
    </location>
</feature>
<dbReference type="HOGENOM" id="CLU_068979_12_0_9"/>
<dbReference type="eggNOG" id="COG1335">
    <property type="taxonomic scope" value="Bacteria"/>
</dbReference>
<dbReference type="AlphaFoldDB" id="E0RWW5"/>
<dbReference type="RefSeq" id="WP_013281527.1">
    <property type="nucleotide sequence ID" value="NC_014387.1"/>
</dbReference>
<dbReference type="InterPro" id="IPR036380">
    <property type="entry name" value="Isochorismatase-like_sf"/>
</dbReference>
<accession>E0RWW5</accession>
<reference evidence="4 5" key="1">
    <citation type="journal article" date="2010" name="PLoS ONE">
        <title>The glycobiome of the rumen bacterium Butyrivibrio proteoclasticus B316(T) highlights adaptation to a polysaccharide-rich environment.</title>
        <authorList>
            <person name="Kelly W.J."/>
            <person name="Leahy S.C."/>
            <person name="Altermann E."/>
            <person name="Yeoman C.J."/>
            <person name="Dunne J.C."/>
            <person name="Kong Z."/>
            <person name="Pacheco D.M."/>
            <person name="Li D."/>
            <person name="Noel S.J."/>
            <person name="Moon C.D."/>
            <person name="Cookson A.L."/>
            <person name="Attwood G.T."/>
        </authorList>
    </citation>
    <scope>NUCLEOTIDE SEQUENCE [LARGE SCALE GENOMIC DNA]</scope>
    <source>
        <strain evidence="5">ATCC 51982 / DSM 14932 / B316</strain>
    </source>
</reference>
<dbReference type="Gene3D" id="3.40.50.850">
    <property type="entry name" value="Isochorismatase-like"/>
    <property type="match status" value="1"/>
</dbReference>
<keyword evidence="5" id="KW-1185">Reference proteome</keyword>
<dbReference type="Proteomes" id="UP000001299">
    <property type="component" value="Chromosome 1"/>
</dbReference>
<proteinExistence type="inferred from homology"/>
<dbReference type="KEGG" id="bpb:bpr_I2140"/>
<evidence type="ECO:0000256" key="2">
    <source>
        <dbReference type="ARBA" id="ARBA00022801"/>
    </source>
</evidence>
<dbReference type="STRING" id="515622.bpr_I2140"/>
<sequence>MDKILVVVDMQNDFVTGSLGSAEAQQIVPAVVDKVRNFDGTVVFTRDTHHENYMETQEGHNLPVPHCYEGTEGWEIIPELKELSQGRKIFDKPTFGSIELASFIRDEADKRNGQLEVELIGVCTDICVVSNALMIKAYNIEVPVSVDSKCCAGVTPAAHDAALATMKSCQVKVA</sequence>
<dbReference type="InterPro" id="IPR000868">
    <property type="entry name" value="Isochorismatase-like_dom"/>
</dbReference>
<comment type="similarity">
    <text evidence="1">Belongs to the isochorismatase family.</text>
</comment>
<dbReference type="Pfam" id="PF00857">
    <property type="entry name" value="Isochorismatase"/>
    <property type="match status" value="1"/>
</dbReference>
<evidence type="ECO:0000313" key="5">
    <source>
        <dbReference type="Proteomes" id="UP000001299"/>
    </source>
</evidence>
<keyword evidence="2" id="KW-0378">Hydrolase</keyword>
<dbReference type="EMBL" id="CP001810">
    <property type="protein sequence ID" value="ADL34873.1"/>
    <property type="molecule type" value="Genomic_DNA"/>
</dbReference>
<dbReference type="GO" id="GO:0016787">
    <property type="term" value="F:hydrolase activity"/>
    <property type="evidence" value="ECO:0007669"/>
    <property type="project" value="UniProtKB-KW"/>
</dbReference>
<evidence type="ECO:0000256" key="1">
    <source>
        <dbReference type="ARBA" id="ARBA00006336"/>
    </source>
</evidence>
<dbReference type="InterPro" id="IPR050272">
    <property type="entry name" value="Isochorismatase-like_hydrls"/>
</dbReference>
<evidence type="ECO:0000313" key="4">
    <source>
        <dbReference type="EMBL" id="ADL34873.1"/>
    </source>
</evidence>
<dbReference type="PANTHER" id="PTHR43540:SF6">
    <property type="entry name" value="ISOCHORISMATASE-LIKE DOMAIN-CONTAINING PROTEIN"/>
    <property type="match status" value="1"/>
</dbReference>
<dbReference type="CDD" id="cd00431">
    <property type="entry name" value="cysteine_hydrolases"/>
    <property type="match status" value="1"/>
</dbReference>
<organism evidence="4 5">
    <name type="scientific">Butyrivibrio proteoclasticus (strain ATCC 51982 / DSM 14932 / B316)</name>
    <name type="common">Clostridium proteoclasticum</name>
    <dbReference type="NCBI Taxonomy" id="515622"/>
    <lineage>
        <taxon>Bacteria</taxon>
        <taxon>Bacillati</taxon>
        <taxon>Bacillota</taxon>
        <taxon>Clostridia</taxon>
        <taxon>Lachnospirales</taxon>
        <taxon>Lachnospiraceae</taxon>
        <taxon>Butyrivibrio</taxon>
    </lineage>
</organism>
<evidence type="ECO:0000259" key="3">
    <source>
        <dbReference type="Pfam" id="PF00857"/>
    </source>
</evidence>
<gene>
    <name evidence="4" type="ordered locus">bpr_I2140</name>
</gene>